<reference evidence="1" key="1">
    <citation type="submission" date="2014-11" db="EMBL/GenBank/DDBJ databases">
        <authorList>
            <person name="Amaro Gonzalez C."/>
        </authorList>
    </citation>
    <scope>NUCLEOTIDE SEQUENCE</scope>
</reference>
<evidence type="ECO:0000313" key="1">
    <source>
        <dbReference type="EMBL" id="JAH62085.1"/>
    </source>
</evidence>
<proteinExistence type="predicted"/>
<organism evidence="1">
    <name type="scientific">Anguilla anguilla</name>
    <name type="common">European freshwater eel</name>
    <name type="synonym">Muraena anguilla</name>
    <dbReference type="NCBI Taxonomy" id="7936"/>
    <lineage>
        <taxon>Eukaryota</taxon>
        <taxon>Metazoa</taxon>
        <taxon>Chordata</taxon>
        <taxon>Craniata</taxon>
        <taxon>Vertebrata</taxon>
        <taxon>Euteleostomi</taxon>
        <taxon>Actinopterygii</taxon>
        <taxon>Neopterygii</taxon>
        <taxon>Teleostei</taxon>
        <taxon>Anguilliformes</taxon>
        <taxon>Anguillidae</taxon>
        <taxon>Anguilla</taxon>
    </lineage>
</organism>
<dbReference type="EMBL" id="GBXM01046492">
    <property type="protein sequence ID" value="JAH62085.1"/>
    <property type="molecule type" value="Transcribed_RNA"/>
</dbReference>
<dbReference type="AlphaFoldDB" id="A0A0E9UA77"/>
<protein>
    <submittedName>
        <fullName evidence="1">Uncharacterized protein</fullName>
    </submittedName>
</protein>
<name>A0A0E9UA77_ANGAN</name>
<reference evidence="1" key="2">
    <citation type="journal article" date="2015" name="Fish Shellfish Immunol.">
        <title>Early steps in the European eel (Anguilla anguilla)-Vibrio vulnificus interaction in the gills: Role of the RtxA13 toxin.</title>
        <authorList>
            <person name="Callol A."/>
            <person name="Pajuelo D."/>
            <person name="Ebbesson L."/>
            <person name="Teles M."/>
            <person name="MacKenzie S."/>
            <person name="Amaro C."/>
        </authorList>
    </citation>
    <scope>NUCLEOTIDE SEQUENCE</scope>
</reference>
<accession>A0A0E9UA77</accession>
<sequence length="25" mass="2696">MQDFSPLDFTAERSGLSGTLLSLIP</sequence>